<dbReference type="GO" id="GO:1990281">
    <property type="term" value="C:efflux pump complex"/>
    <property type="evidence" value="ECO:0007669"/>
    <property type="project" value="TreeGrafter"/>
</dbReference>
<dbReference type="RefSeq" id="WP_087444420.1">
    <property type="nucleotide sequence ID" value="NZ_CABMNB010000046.1"/>
</dbReference>
<evidence type="ECO:0000256" key="3">
    <source>
        <dbReference type="SAM" id="MobiDB-lite"/>
    </source>
</evidence>
<dbReference type="Gene3D" id="2.40.50.100">
    <property type="match status" value="1"/>
</dbReference>
<keyword evidence="4" id="KW-0732">Signal</keyword>
<sequence length="433" mass="47144">MRQSKKIRRKRWFGMMAGIAACAVLLAACASQPENGAAPADDAKEAAPLVKTAVVKREKIGLPAELIAEIAPSVSMDVMPKGGGEVTAVLKKRGDRVKRGEVIARLDDSAARMKKKRAELAIRSAESLLEQTEEKDRLGQEEVKQSMAKLEREIEQQTKELNRLKNGYDEGTVEKAAVDQAELQLKNSSIDLAVWKMKLEAAEHSDSKATAREQLETARLELLEAGMAIDEARIAAPTDGILTEWTPQPGMMLSQGGTIGRIVQLDPVLVRAKLPEDLLPLAEGKSSLAFYVSGSPEQTYKGSLAYLSEVMDTRTRTYDVELRAANGTGALKPGMKVRIRLETEAERLVPAVPASAVIRDESKTFVFVYQDGKAVRQEVELGPLQGTLYAVTGGLKEGDTVIVTGQHRLKENEPVSVEPPSAKPQQPEKGENQ</sequence>
<evidence type="ECO:0000256" key="2">
    <source>
        <dbReference type="SAM" id="Coils"/>
    </source>
</evidence>
<dbReference type="InterPro" id="IPR058637">
    <property type="entry name" value="YknX-like_C"/>
</dbReference>
<reference evidence="7 10" key="2">
    <citation type="submission" date="2022-05" db="EMBL/GenBank/DDBJ databases">
        <title>Genome Sequencing of Bee-Associated Microbes.</title>
        <authorList>
            <person name="Dunlap C."/>
        </authorList>
    </citation>
    <scope>NUCLEOTIDE SEQUENCE [LARGE SCALE GENOMIC DNA]</scope>
    <source>
        <strain evidence="7 10">NRRL B-14613</strain>
    </source>
</reference>
<feature type="region of interest" description="Disordered" evidence="3">
    <location>
        <begin position="407"/>
        <end position="433"/>
    </location>
</feature>
<evidence type="ECO:0000313" key="8">
    <source>
        <dbReference type="EMBL" id="QDM44660.1"/>
    </source>
</evidence>
<dbReference type="EMBL" id="JAMDMM010000031">
    <property type="protein sequence ID" value="MCY9608870.1"/>
    <property type="molecule type" value="Genomic_DNA"/>
</dbReference>
<dbReference type="AlphaFoldDB" id="A0AAP9J260"/>
<dbReference type="InterPro" id="IPR006143">
    <property type="entry name" value="RND_pump_MFP"/>
</dbReference>
<evidence type="ECO:0000313" key="9">
    <source>
        <dbReference type="Proteomes" id="UP000315377"/>
    </source>
</evidence>
<dbReference type="Proteomes" id="UP001209276">
    <property type="component" value="Unassembled WGS sequence"/>
</dbReference>
<evidence type="ECO:0000259" key="5">
    <source>
        <dbReference type="Pfam" id="PF25954"/>
    </source>
</evidence>
<dbReference type="Gene3D" id="2.40.30.170">
    <property type="match status" value="1"/>
</dbReference>
<evidence type="ECO:0000256" key="1">
    <source>
        <dbReference type="ARBA" id="ARBA00009477"/>
    </source>
</evidence>
<comment type="similarity">
    <text evidence="1">Belongs to the membrane fusion protein (MFP) (TC 8.A.1) family.</text>
</comment>
<proteinExistence type="inferred from homology"/>
<feature type="domain" description="CusB-like beta-barrel" evidence="5">
    <location>
        <begin position="270"/>
        <end position="344"/>
    </location>
</feature>
<keyword evidence="10" id="KW-1185">Reference proteome</keyword>
<dbReference type="InterPro" id="IPR058792">
    <property type="entry name" value="Beta-barrel_RND_2"/>
</dbReference>
<dbReference type="Pfam" id="PF25989">
    <property type="entry name" value="YknX_C"/>
    <property type="match status" value="1"/>
</dbReference>
<dbReference type="NCBIfam" id="TIGR01730">
    <property type="entry name" value="RND_mfp"/>
    <property type="match status" value="1"/>
</dbReference>
<evidence type="ECO:0000313" key="7">
    <source>
        <dbReference type="EMBL" id="MCY9608870.1"/>
    </source>
</evidence>
<dbReference type="GO" id="GO:0015562">
    <property type="term" value="F:efflux transmembrane transporter activity"/>
    <property type="evidence" value="ECO:0007669"/>
    <property type="project" value="TreeGrafter"/>
</dbReference>
<dbReference type="Pfam" id="PF25954">
    <property type="entry name" value="Beta-barrel_RND_2"/>
    <property type="match status" value="1"/>
</dbReference>
<dbReference type="PROSITE" id="PS51257">
    <property type="entry name" value="PROKAR_LIPOPROTEIN"/>
    <property type="match status" value="1"/>
</dbReference>
<gene>
    <name evidence="8" type="ORF">FLT43_15155</name>
    <name evidence="7" type="ORF">M5W83_17145</name>
</gene>
<dbReference type="Gene3D" id="2.40.420.20">
    <property type="match status" value="1"/>
</dbReference>
<dbReference type="Gene3D" id="1.10.287.470">
    <property type="entry name" value="Helix hairpin bin"/>
    <property type="match status" value="1"/>
</dbReference>
<dbReference type="Proteomes" id="UP000315377">
    <property type="component" value="Chromosome"/>
</dbReference>
<dbReference type="SUPFAM" id="SSF111369">
    <property type="entry name" value="HlyD-like secretion proteins"/>
    <property type="match status" value="1"/>
</dbReference>
<evidence type="ECO:0000256" key="4">
    <source>
        <dbReference type="SAM" id="SignalP"/>
    </source>
</evidence>
<dbReference type="PANTHER" id="PTHR30469:SF15">
    <property type="entry name" value="HLYD FAMILY OF SECRETION PROTEINS"/>
    <property type="match status" value="1"/>
</dbReference>
<name>A0AAP9J260_PANTH</name>
<dbReference type="PANTHER" id="PTHR30469">
    <property type="entry name" value="MULTIDRUG RESISTANCE PROTEIN MDTA"/>
    <property type="match status" value="1"/>
</dbReference>
<feature type="coiled-coil region" evidence="2">
    <location>
        <begin position="115"/>
        <end position="167"/>
    </location>
</feature>
<accession>A0AAP9J260</accession>
<dbReference type="GeneID" id="76997300"/>
<feature type="domain" description="YknX-like C-terminal permuted SH3-like" evidence="6">
    <location>
        <begin position="351"/>
        <end position="416"/>
    </location>
</feature>
<reference evidence="8 9" key="1">
    <citation type="submission" date="2019-07" db="EMBL/GenBank/DDBJ databases">
        <title>Paenibacillus thiaminolyticus NRRL B-4156.</title>
        <authorList>
            <person name="Hehnly C."/>
            <person name="Zhang L."/>
        </authorList>
    </citation>
    <scope>NUCLEOTIDE SEQUENCE [LARGE SCALE GENOMIC DNA]</scope>
    <source>
        <strain evidence="8 9">NRRL B-4156</strain>
    </source>
</reference>
<dbReference type="EMBL" id="CP041405">
    <property type="protein sequence ID" value="QDM44660.1"/>
    <property type="molecule type" value="Genomic_DNA"/>
</dbReference>
<organism evidence="8 9">
    <name type="scientific">Paenibacillus thiaminolyticus</name>
    <name type="common">Bacillus thiaminolyticus</name>
    <dbReference type="NCBI Taxonomy" id="49283"/>
    <lineage>
        <taxon>Bacteria</taxon>
        <taxon>Bacillati</taxon>
        <taxon>Bacillota</taxon>
        <taxon>Bacilli</taxon>
        <taxon>Bacillales</taxon>
        <taxon>Paenibacillaceae</taxon>
        <taxon>Paenibacillus</taxon>
    </lineage>
</organism>
<evidence type="ECO:0000313" key="10">
    <source>
        <dbReference type="Proteomes" id="UP001209276"/>
    </source>
</evidence>
<keyword evidence="2" id="KW-0175">Coiled coil</keyword>
<protein>
    <submittedName>
        <fullName evidence="8">Efflux RND transporter periplasmic adaptor subunit</fullName>
    </submittedName>
</protein>
<feature type="signal peptide" evidence="4">
    <location>
        <begin position="1"/>
        <end position="27"/>
    </location>
</feature>
<evidence type="ECO:0000259" key="6">
    <source>
        <dbReference type="Pfam" id="PF25989"/>
    </source>
</evidence>
<feature type="chain" id="PRO_5042971086" evidence="4">
    <location>
        <begin position="28"/>
        <end position="433"/>
    </location>
</feature>